<reference evidence="2" key="1">
    <citation type="submission" date="2016-11" db="UniProtKB">
        <authorList>
            <consortium name="WormBaseParasite"/>
        </authorList>
    </citation>
    <scope>IDENTIFICATION</scope>
</reference>
<evidence type="ECO:0000313" key="1">
    <source>
        <dbReference type="Proteomes" id="UP000095283"/>
    </source>
</evidence>
<evidence type="ECO:0000313" key="2">
    <source>
        <dbReference type="WBParaSite" id="Hba_17993"/>
    </source>
</evidence>
<dbReference type="Proteomes" id="UP000095283">
    <property type="component" value="Unplaced"/>
</dbReference>
<name>A0A1I7XKZ8_HETBA</name>
<dbReference type="WBParaSite" id="Hba_17993">
    <property type="protein sequence ID" value="Hba_17993"/>
    <property type="gene ID" value="Hba_17993"/>
</dbReference>
<accession>A0A1I7XKZ8</accession>
<dbReference type="AlphaFoldDB" id="A0A1I7XKZ8"/>
<protein>
    <submittedName>
        <fullName evidence="2">HTH_48 domain-containing protein</fullName>
    </submittedName>
</protein>
<sequence length="88" mass="10093">MSPYGHEARLMKKVMHTQYGLRRFRNGDESLQDEERCRRPLVIDDSQLRAIVEADPLKTTGDVAEELDVVLFGSCSTFAPNREIKKAR</sequence>
<organism evidence="1 2">
    <name type="scientific">Heterorhabditis bacteriophora</name>
    <name type="common">Entomopathogenic nematode worm</name>
    <dbReference type="NCBI Taxonomy" id="37862"/>
    <lineage>
        <taxon>Eukaryota</taxon>
        <taxon>Metazoa</taxon>
        <taxon>Ecdysozoa</taxon>
        <taxon>Nematoda</taxon>
        <taxon>Chromadorea</taxon>
        <taxon>Rhabditida</taxon>
        <taxon>Rhabditina</taxon>
        <taxon>Rhabditomorpha</taxon>
        <taxon>Strongyloidea</taxon>
        <taxon>Heterorhabditidae</taxon>
        <taxon>Heterorhabditis</taxon>
    </lineage>
</organism>
<proteinExistence type="predicted"/>
<keyword evidence="1" id="KW-1185">Reference proteome</keyword>